<sequence length="177" mass="18937">MQSASNLNAGMQKPFNSSTSCGEPRSVYTITHEFASACPVPKSAVCASHSVKRYRAFNSMINQICVRPGVVIVMKRGDGLKFNGDQMPTGRVVLGTFAKACEVAPTPETSNQRRSAPIGPINFVTASNRQRDEPARRVANSPCCIPTYSTHAPSVCPEQASLYDDSAGLVGSSLNVR</sequence>
<dbReference type="Proteomes" id="UP000054166">
    <property type="component" value="Unassembled WGS sequence"/>
</dbReference>
<accession>A0A0C3F760</accession>
<reference evidence="3" key="2">
    <citation type="submission" date="2015-01" db="EMBL/GenBank/DDBJ databases">
        <title>Evolutionary Origins and Diversification of the Mycorrhizal Mutualists.</title>
        <authorList>
            <consortium name="DOE Joint Genome Institute"/>
            <consortium name="Mycorrhizal Genomics Consortium"/>
            <person name="Kohler A."/>
            <person name="Kuo A."/>
            <person name="Nagy L.G."/>
            <person name="Floudas D."/>
            <person name="Copeland A."/>
            <person name="Barry K.W."/>
            <person name="Cichocki N."/>
            <person name="Veneault-Fourrey C."/>
            <person name="LaButti K."/>
            <person name="Lindquist E.A."/>
            <person name="Lipzen A."/>
            <person name="Lundell T."/>
            <person name="Morin E."/>
            <person name="Murat C."/>
            <person name="Riley R."/>
            <person name="Ohm R."/>
            <person name="Sun H."/>
            <person name="Tunlid A."/>
            <person name="Henrissat B."/>
            <person name="Grigoriev I.V."/>
            <person name="Hibbett D.S."/>
            <person name="Martin F."/>
        </authorList>
    </citation>
    <scope>NUCLEOTIDE SEQUENCE [LARGE SCALE GENOMIC DNA]</scope>
    <source>
        <strain evidence="3">F 1598</strain>
    </source>
</reference>
<gene>
    <name evidence="2" type="ORF">PILCRDRAFT_669098</name>
</gene>
<organism evidence="2 3">
    <name type="scientific">Piloderma croceum (strain F 1598)</name>
    <dbReference type="NCBI Taxonomy" id="765440"/>
    <lineage>
        <taxon>Eukaryota</taxon>
        <taxon>Fungi</taxon>
        <taxon>Dikarya</taxon>
        <taxon>Basidiomycota</taxon>
        <taxon>Agaricomycotina</taxon>
        <taxon>Agaricomycetes</taxon>
        <taxon>Agaricomycetidae</taxon>
        <taxon>Atheliales</taxon>
        <taxon>Atheliaceae</taxon>
        <taxon>Piloderma</taxon>
    </lineage>
</organism>
<dbReference type="HOGENOM" id="CLU_1518456_0_0_1"/>
<feature type="compositionally biased region" description="Polar residues" evidence="1">
    <location>
        <begin position="1"/>
        <end position="21"/>
    </location>
</feature>
<feature type="region of interest" description="Disordered" evidence="1">
    <location>
        <begin position="1"/>
        <end position="22"/>
    </location>
</feature>
<keyword evidence="3" id="KW-1185">Reference proteome</keyword>
<protein>
    <submittedName>
        <fullName evidence="2">Uncharacterized protein</fullName>
    </submittedName>
</protein>
<reference evidence="2 3" key="1">
    <citation type="submission" date="2014-04" db="EMBL/GenBank/DDBJ databases">
        <authorList>
            <consortium name="DOE Joint Genome Institute"/>
            <person name="Kuo A."/>
            <person name="Tarkka M."/>
            <person name="Buscot F."/>
            <person name="Kohler A."/>
            <person name="Nagy L.G."/>
            <person name="Floudas D."/>
            <person name="Copeland A."/>
            <person name="Barry K.W."/>
            <person name="Cichocki N."/>
            <person name="Veneault-Fourrey C."/>
            <person name="LaButti K."/>
            <person name="Lindquist E.A."/>
            <person name="Lipzen A."/>
            <person name="Lundell T."/>
            <person name="Morin E."/>
            <person name="Murat C."/>
            <person name="Sun H."/>
            <person name="Tunlid A."/>
            <person name="Henrissat B."/>
            <person name="Grigoriev I.V."/>
            <person name="Hibbett D.S."/>
            <person name="Martin F."/>
            <person name="Nordberg H.P."/>
            <person name="Cantor M.N."/>
            <person name="Hua S.X."/>
        </authorList>
    </citation>
    <scope>NUCLEOTIDE SEQUENCE [LARGE SCALE GENOMIC DNA]</scope>
    <source>
        <strain evidence="2 3">F 1598</strain>
    </source>
</reference>
<name>A0A0C3F760_PILCF</name>
<dbReference type="EMBL" id="KN833044">
    <property type="protein sequence ID" value="KIM75656.1"/>
    <property type="molecule type" value="Genomic_DNA"/>
</dbReference>
<evidence type="ECO:0000256" key="1">
    <source>
        <dbReference type="SAM" id="MobiDB-lite"/>
    </source>
</evidence>
<evidence type="ECO:0000313" key="2">
    <source>
        <dbReference type="EMBL" id="KIM75656.1"/>
    </source>
</evidence>
<evidence type="ECO:0000313" key="3">
    <source>
        <dbReference type="Proteomes" id="UP000054166"/>
    </source>
</evidence>
<dbReference type="InParanoid" id="A0A0C3F760"/>
<proteinExistence type="predicted"/>
<dbReference type="AlphaFoldDB" id="A0A0C3F760"/>